<dbReference type="Pfam" id="PF13332">
    <property type="entry name" value="Fil_haemagg_2"/>
    <property type="match status" value="3"/>
</dbReference>
<evidence type="ECO:0000313" key="2">
    <source>
        <dbReference type="EMBL" id="MFK2902212.1"/>
    </source>
</evidence>
<reference evidence="2 3" key="1">
    <citation type="submission" date="2020-10" db="EMBL/GenBank/DDBJ databases">
        <title>Phylogeny of dyella-like bacteria.</title>
        <authorList>
            <person name="Fu J."/>
        </authorList>
    </citation>
    <scope>NUCLEOTIDE SEQUENCE [LARGE SCALE GENOMIC DNA]</scope>
    <source>
        <strain evidence="2 3">JP1</strain>
    </source>
</reference>
<feature type="non-terminal residue" evidence="2">
    <location>
        <position position="1"/>
    </location>
</feature>
<sequence>AVGPGADAHLSAGHALDISAPTIHNTVVGADGQPVTGVRLGANAGGAPLTGQPGPGAPTVGDRTAPLGPLQLPGNGLYTIHPGSGSPYLVETDPRFATMSGFLGSDYLVNQLGLPGDLTLKRLGDAFYETQLVLDQITGLTGQRYLDGESDALEQYKALMDAGAQQARSFNLAVGVALTPQQMASLTQDMVWLVNQTVDGQSVLVPVVYLSQNTANHVASGAVIQGGTVALHASQQLTTTGTIQSASDATIQAGNLLNAGTLSAGGNLSVQAAQDLLNVGSLQGGNVALVAGHDLSSRATTGAVALGTVNLGGLKAPGLGTPAGGQVTAAGTLTAQAGNDLVLDHATLSAGQNLGLAAGHDLTATASTLTAGGDAQLIAGNNLHLDAAGSTQRQGTRMNGQATTTHAVTALTAGGRAVLAAGYDLNSQGAQLTAGNQLGVGAGHNVTLNAVTDSSNQTTQGFQDSILVSTRQYDETLRGTTLSGFKDISISAGNDLTSVAGMVTSINGGVKLIAGNDIQLNVGVESHSVSRDTVIKSDGLFNSTKTTTHYAAQDSNVVGTLLAGNVVTVAAGHDLNATAAALNANRDVLLTAGNNIVLLAGQQISQTEESRRQSGGFSGLKWSNDQGLNVTSTGTQINAGNDITIKSGGTQIYQATDAQSGGDTTLFSGGGIAFLTATDVDHQSRTSGKHNIVWQASDNSGHVDTTEKQSTFTAGGDWNLVTTGNILVQVGQESRETADQVINRATTLPGQSWISTLQKDPYVTWQDVSEQHDVWHEHHEGVTPALSAVITAVAAYFTAGAASALIGTASGAAAGSGAALAAAGSGATGAAVSAGWANATLAGVAAGSIGGSTGAIAQGNDWRTPALYGAVTGGLTGYLSAGTYYNNPITGAKELSGYIVNGQYENIGEFALHYATTNAMARLEAKLADKVGLNSQQLNWLLMVGSIVGNAETTTRYKSPSQGTSSSDFDQTGGAGVRGYFNRGLVGLPFDTIDLLLGYQGLPDASSASVLYNKDLADINQPITQNLTCHSLGTVTCSYLGWNGLVNGNIYLASVPFMVAAPPNATTLLGNGDAVNGFSGGAIFNWNATIVPIQFLTGHPFDNYKKYIDDAGAKK</sequence>
<dbReference type="Proteomes" id="UP001620461">
    <property type="component" value="Unassembled WGS sequence"/>
</dbReference>
<evidence type="ECO:0000256" key="1">
    <source>
        <dbReference type="SAM" id="MobiDB-lite"/>
    </source>
</evidence>
<gene>
    <name evidence="2" type="ORF">ISP15_17935</name>
</gene>
<evidence type="ECO:0000313" key="3">
    <source>
        <dbReference type="Proteomes" id="UP001620461"/>
    </source>
</evidence>
<comment type="caution">
    <text evidence="2">The sequence shown here is derived from an EMBL/GenBank/DDBJ whole genome shotgun (WGS) entry which is preliminary data.</text>
</comment>
<feature type="region of interest" description="Disordered" evidence="1">
    <location>
        <begin position="40"/>
        <end position="63"/>
    </location>
</feature>
<proteinExistence type="predicted"/>
<keyword evidence="3" id="KW-1185">Reference proteome</keyword>
<dbReference type="RefSeq" id="WP_404549330.1">
    <property type="nucleotide sequence ID" value="NZ_JADIKJ010000033.1"/>
</dbReference>
<organism evidence="2 3">
    <name type="scientific">Dyella jejuensis</name>
    <dbReference type="NCBI Taxonomy" id="1432009"/>
    <lineage>
        <taxon>Bacteria</taxon>
        <taxon>Pseudomonadati</taxon>
        <taxon>Pseudomonadota</taxon>
        <taxon>Gammaproteobacteria</taxon>
        <taxon>Lysobacterales</taxon>
        <taxon>Rhodanobacteraceae</taxon>
        <taxon>Dyella</taxon>
    </lineage>
</organism>
<name>A0ABW8JQU6_9GAMM</name>
<protein>
    <submittedName>
        <fullName evidence="2">Hemagglutinin repeat-containing protein</fullName>
    </submittedName>
</protein>
<accession>A0ABW8JQU6</accession>
<dbReference type="InterPro" id="IPR025157">
    <property type="entry name" value="Hemagglutinin_rpt"/>
</dbReference>
<dbReference type="EMBL" id="JADIKJ010000033">
    <property type="protein sequence ID" value="MFK2902212.1"/>
    <property type="molecule type" value="Genomic_DNA"/>
</dbReference>